<dbReference type="GO" id="GO:0006401">
    <property type="term" value="P:RNA catabolic process"/>
    <property type="evidence" value="ECO:0007669"/>
    <property type="project" value="InterPro"/>
</dbReference>
<reference evidence="7 8" key="1">
    <citation type="submission" date="2019-03" db="EMBL/GenBank/DDBJ databases">
        <title>Porphyromonas levii Isolated from the Uterus of Dairy Cows.</title>
        <authorList>
            <person name="Francis A.M."/>
        </authorList>
    </citation>
    <scope>NUCLEOTIDE SEQUENCE [LARGE SCALE GENOMIC DNA]</scope>
    <source>
        <strain evidence="7 8">AF5678</strain>
    </source>
</reference>
<evidence type="ECO:0000256" key="5">
    <source>
        <dbReference type="ARBA" id="ARBA00022801"/>
    </source>
</evidence>
<dbReference type="EMBL" id="SPNC01000308">
    <property type="protein sequence ID" value="TFH93826.1"/>
    <property type="molecule type" value="Genomic_DNA"/>
</dbReference>
<dbReference type="GO" id="GO:0004519">
    <property type="term" value="F:endonuclease activity"/>
    <property type="evidence" value="ECO:0007669"/>
    <property type="project" value="UniProtKB-KW"/>
</dbReference>
<dbReference type="AlphaFoldDB" id="A0A4Y8WNM1"/>
<dbReference type="NCBIfam" id="TIGR02116">
    <property type="entry name" value="toxin_Txe_YoeB"/>
    <property type="match status" value="1"/>
</dbReference>
<comment type="caution">
    <text evidence="7">The sequence shown here is derived from an EMBL/GenBank/DDBJ whole genome shotgun (WGS) entry which is preliminary data.</text>
</comment>
<comment type="similarity">
    <text evidence="1">Belongs to the YoeB family.</text>
</comment>
<protein>
    <recommendedName>
        <fullName evidence="6">Putative mRNA interferase YoeB</fullName>
    </recommendedName>
</protein>
<dbReference type="STRING" id="1122973.GCA_000379925_01858"/>
<sequence>MGKYRLIISQNAEKHLSQIKKSGNKAAMKKISELFIELAEHPQTGTGKPEPLKHEFQGAWSRRIDKKSRIVYRIDEEQSIVSISDILGHYGDK</sequence>
<accession>A0A4Y8WNM1</accession>
<proteinExistence type="inferred from homology"/>
<dbReference type="OrthoDB" id="9801102at2"/>
<keyword evidence="2" id="KW-1277">Toxin-antitoxin system</keyword>
<dbReference type="PANTHER" id="PTHR38039:SF1">
    <property type="entry name" value="TOXIN YOEB"/>
    <property type="match status" value="1"/>
</dbReference>
<dbReference type="RefSeq" id="WP_018359089.1">
    <property type="nucleotide sequence ID" value="NZ_CP197400.1"/>
</dbReference>
<evidence type="ECO:0000256" key="2">
    <source>
        <dbReference type="ARBA" id="ARBA00022649"/>
    </source>
</evidence>
<evidence type="ECO:0000256" key="4">
    <source>
        <dbReference type="ARBA" id="ARBA00022759"/>
    </source>
</evidence>
<dbReference type="Pfam" id="PF06769">
    <property type="entry name" value="YoeB_toxin"/>
    <property type="match status" value="1"/>
</dbReference>
<dbReference type="Proteomes" id="UP000297225">
    <property type="component" value="Unassembled WGS sequence"/>
</dbReference>
<keyword evidence="3" id="KW-0540">Nuclease</keyword>
<dbReference type="SUPFAM" id="SSF143011">
    <property type="entry name" value="RelE-like"/>
    <property type="match status" value="1"/>
</dbReference>
<gene>
    <name evidence="7" type="ORF">E4P47_10005</name>
</gene>
<evidence type="ECO:0000313" key="7">
    <source>
        <dbReference type="EMBL" id="TFH93826.1"/>
    </source>
</evidence>
<evidence type="ECO:0000256" key="6">
    <source>
        <dbReference type="ARBA" id="ARBA00030388"/>
    </source>
</evidence>
<dbReference type="GO" id="GO:0016787">
    <property type="term" value="F:hydrolase activity"/>
    <property type="evidence" value="ECO:0007669"/>
    <property type="project" value="UniProtKB-KW"/>
</dbReference>
<dbReference type="InterPro" id="IPR035093">
    <property type="entry name" value="RelE/ParE_toxin_dom_sf"/>
</dbReference>
<dbReference type="PANTHER" id="PTHR38039">
    <property type="entry name" value="TOXIN YOEB"/>
    <property type="match status" value="1"/>
</dbReference>
<evidence type="ECO:0000313" key="8">
    <source>
        <dbReference type="Proteomes" id="UP000297225"/>
    </source>
</evidence>
<dbReference type="InterPro" id="IPR009614">
    <property type="entry name" value="YoeB_toxin"/>
</dbReference>
<keyword evidence="4" id="KW-0255">Endonuclease</keyword>
<evidence type="ECO:0000256" key="3">
    <source>
        <dbReference type="ARBA" id="ARBA00022722"/>
    </source>
</evidence>
<keyword evidence="5" id="KW-0378">Hydrolase</keyword>
<dbReference type="Gene3D" id="3.30.2310.20">
    <property type="entry name" value="RelE-like"/>
    <property type="match status" value="1"/>
</dbReference>
<keyword evidence="8" id="KW-1185">Reference proteome</keyword>
<organism evidence="7 8">
    <name type="scientific">Porphyromonas levii</name>
    <dbReference type="NCBI Taxonomy" id="28114"/>
    <lineage>
        <taxon>Bacteria</taxon>
        <taxon>Pseudomonadati</taxon>
        <taxon>Bacteroidota</taxon>
        <taxon>Bacteroidia</taxon>
        <taxon>Bacteroidales</taxon>
        <taxon>Porphyromonadaceae</taxon>
        <taxon>Porphyromonas</taxon>
    </lineage>
</organism>
<name>A0A4Y8WNM1_9PORP</name>
<evidence type="ECO:0000256" key="1">
    <source>
        <dbReference type="ARBA" id="ARBA00008172"/>
    </source>
</evidence>